<protein>
    <submittedName>
        <fullName evidence="2">Uncharacterized protein</fullName>
    </submittedName>
</protein>
<dbReference type="EMBL" id="JAGDFM010000129">
    <property type="protein sequence ID" value="KAG7385121.1"/>
    <property type="molecule type" value="Genomic_DNA"/>
</dbReference>
<feature type="compositionally biased region" description="Polar residues" evidence="1">
    <location>
        <begin position="12"/>
        <end position="21"/>
    </location>
</feature>
<evidence type="ECO:0000256" key="1">
    <source>
        <dbReference type="SAM" id="MobiDB-lite"/>
    </source>
</evidence>
<organism evidence="2 3">
    <name type="scientific">Phytophthora pseudosyringae</name>
    <dbReference type="NCBI Taxonomy" id="221518"/>
    <lineage>
        <taxon>Eukaryota</taxon>
        <taxon>Sar</taxon>
        <taxon>Stramenopiles</taxon>
        <taxon>Oomycota</taxon>
        <taxon>Peronosporomycetes</taxon>
        <taxon>Peronosporales</taxon>
        <taxon>Peronosporaceae</taxon>
        <taxon>Phytophthora</taxon>
    </lineage>
</organism>
<evidence type="ECO:0000313" key="2">
    <source>
        <dbReference type="EMBL" id="KAG7385121.1"/>
    </source>
</evidence>
<feature type="region of interest" description="Disordered" evidence="1">
    <location>
        <begin position="1"/>
        <end position="36"/>
    </location>
</feature>
<evidence type="ECO:0000313" key="3">
    <source>
        <dbReference type="Proteomes" id="UP000694044"/>
    </source>
</evidence>
<keyword evidence="3" id="KW-1185">Reference proteome</keyword>
<dbReference type="Proteomes" id="UP000694044">
    <property type="component" value="Unassembled WGS sequence"/>
</dbReference>
<comment type="caution">
    <text evidence="2">The sequence shown here is derived from an EMBL/GenBank/DDBJ whole genome shotgun (WGS) entry which is preliminary data.</text>
</comment>
<dbReference type="AlphaFoldDB" id="A0A8T1VV81"/>
<accession>A0A8T1VV81</accession>
<sequence length="95" mass="10435">MEAKRGAAVSESDLSQASKSLHATKGAREHSDSLEYDPQVAAKLEALYEKFDGDIKAVFEELDENPRKALKHPPTSAAEFGKKYAQGFYTMAEAK</sequence>
<dbReference type="OrthoDB" id="58366at2759"/>
<name>A0A8T1VV81_9STRA</name>
<reference evidence="2" key="1">
    <citation type="submission" date="2021-02" db="EMBL/GenBank/DDBJ databases">
        <authorList>
            <person name="Palmer J.M."/>
        </authorList>
    </citation>
    <scope>NUCLEOTIDE SEQUENCE</scope>
    <source>
        <strain evidence="2">SCRP734</strain>
    </source>
</reference>
<gene>
    <name evidence="2" type="ORF">PHYPSEUDO_001834</name>
</gene>
<proteinExistence type="predicted"/>